<keyword evidence="1" id="KW-1133">Transmembrane helix</keyword>
<proteinExistence type="predicted"/>
<dbReference type="InterPro" id="IPR000073">
    <property type="entry name" value="AB_hydrolase_1"/>
</dbReference>
<dbReference type="Pfam" id="PF12697">
    <property type="entry name" value="Abhydrolase_6"/>
    <property type="match status" value="1"/>
</dbReference>
<keyword evidence="1" id="KW-0812">Transmembrane</keyword>
<dbReference type="PATRIC" id="fig|317.197.peg.3839"/>
<dbReference type="OrthoDB" id="9785847at2"/>
<evidence type="ECO:0000313" key="4">
    <source>
        <dbReference type="Proteomes" id="UP000036955"/>
    </source>
</evidence>
<sequence>MFFSVIYPLLLIVSLIHQNYLRVLVVMRLRPTLLMKARVRPTTHYVRVCRLIRMFDLYSLDMMSSYLSALYALHLFEKTRPLPYKPAEMKLLSQCRQENFTWRHTFGKMFIYPQPEQQTEKVLLLHGWDGRSIMLRHLAQRLQAKGYTVFAPDLPAHGVSPGKGVSFYDLSKAVIDIERQYGPFSVVIGHSSGGLVGCMAALQGLLFKRMILISSPCSFGEVLDNYVLSHKLPRHIATSMKKLYQLRYGVHPDKIGPELIAKIKQPVLILHDKGDVSIDMEEAMVLNHVLGKSKLIVTEGKGHNGALRDATVFNRISAFLAPTAQEDYFAIVDPALRWRATIDIGVKRSKR</sequence>
<accession>A0A0L1MM26</accession>
<protein>
    <submittedName>
        <fullName evidence="3">Alpha/beta hydrolase</fullName>
    </submittedName>
</protein>
<dbReference type="PANTHER" id="PTHR43689:SF8">
    <property type="entry name" value="ALPHA_BETA-HYDROLASES SUPERFAMILY PROTEIN"/>
    <property type="match status" value="1"/>
</dbReference>
<dbReference type="InterPro" id="IPR029058">
    <property type="entry name" value="AB_hydrolase_fold"/>
</dbReference>
<name>A0A0L1MM26_PSESX</name>
<dbReference type="EMBL" id="LFQK01000004">
    <property type="protein sequence ID" value="KNH29548.1"/>
    <property type="molecule type" value="Genomic_DNA"/>
</dbReference>
<evidence type="ECO:0000256" key="1">
    <source>
        <dbReference type="SAM" id="Phobius"/>
    </source>
</evidence>
<evidence type="ECO:0000313" key="3">
    <source>
        <dbReference type="EMBL" id="KNH29548.1"/>
    </source>
</evidence>
<reference evidence="3 4" key="1">
    <citation type="submission" date="2015-06" db="EMBL/GenBank/DDBJ databases">
        <authorList>
            <person name="Hoefler B.C."/>
            <person name="Straight P.D."/>
        </authorList>
    </citation>
    <scope>NUCLEOTIDE SEQUENCE [LARGE SCALE GENOMIC DNA]</scope>
    <source>
        <strain evidence="3 4">Riq4</strain>
    </source>
</reference>
<evidence type="ECO:0000259" key="2">
    <source>
        <dbReference type="Pfam" id="PF12697"/>
    </source>
</evidence>
<dbReference type="SUPFAM" id="SSF53474">
    <property type="entry name" value="alpha/beta-Hydrolases"/>
    <property type="match status" value="1"/>
</dbReference>
<feature type="transmembrane region" description="Helical" evidence="1">
    <location>
        <begin position="6"/>
        <end position="27"/>
    </location>
</feature>
<dbReference type="Gene3D" id="3.40.50.1820">
    <property type="entry name" value="alpha/beta hydrolase"/>
    <property type="match status" value="1"/>
</dbReference>
<organism evidence="3 4">
    <name type="scientific">Pseudomonas syringae</name>
    <dbReference type="NCBI Taxonomy" id="317"/>
    <lineage>
        <taxon>Bacteria</taxon>
        <taxon>Pseudomonadati</taxon>
        <taxon>Pseudomonadota</taxon>
        <taxon>Gammaproteobacteria</taxon>
        <taxon>Pseudomonadales</taxon>
        <taxon>Pseudomonadaceae</taxon>
        <taxon>Pseudomonas</taxon>
    </lineage>
</organism>
<gene>
    <name evidence="3" type="ORF">ACS77_02410</name>
</gene>
<comment type="caution">
    <text evidence="3">The sequence shown here is derived from an EMBL/GenBank/DDBJ whole genome shotgun (WGS) entry which is preliminary data.</text>
</comment>
<dbReference type="Proteomes" id="UP000036955">
    <property type="component" value="Unassembled WGS sequence"/>
</dbReference>
<dbReference type="PANTHER" id="PTHR43689">
    <property type="entry name" value="HYDROLASE"/>
    <property type="match status" value="1"/>
</dbReference>
<keyword evidence="1" id="KW-0472">Membrane</keyword>
<dbReference type="AlphaFoldDB" id="A0A0L1MM26"/>
<keyword evidence="3" id="KW-0378">Hydrolase</keyword>
<dbReference type="GO" id="GO:0016787">
    <property type="term" value="F:hydrolase activity"/>
    <property type="evidence" value="ECO:0007669"/>
    <property type="project" value="UniProtKB-KW"/>
</dbReference>
<feature type="domain" description="AB hydrolase-1" evidence="2">
    <location>
        <begin position="122"/>
        <end position="222"/>
    </location>
</feature>